<sequence length="94" mass="9969">MFIASAASVPVQAAPKTSVGISINVTKDVEWISDATSFSGVACKDNVKFKEGTIPERKPLVLSNLKAGTYRVEELPGEGYENLSITPPMAISAK</sequence>
<dbReference type="AlphaFoldDB" id="V7IBH2"/>
<dbReference type="RefSeq" id="WP_023385749.1">
    <property type="nucleotide sequence ID" value="NZ_AXUN02000035.1"/>
</dbReference>
<dbReference type="EMBL" id="AXUN02000035">
    <property type="protein sequence ID" value="ETA82217.1"/>
    <property type="molecule type" value="Genomic_DNA"/>
</dbReference>
<accession>V7IBH2</accession>
<gene>
    <name evidence="1" type="ORF">T472_0202440</name>
</gene>
<reference evidence="1 2" key="1">
    <citation type="journal article" date="2014" name="Genome Announc.">
        <title>Genome Sequence of Youngiibacter fragilis, the Type Strain of the Genus Youngiibacter.</title>
        <authorList>
            <person name="Wawrik C.B."/>
            <person name="Callaghan A.V."/>
            <person name="Stamps B.W."/>
            <person name="Wawrik B."/>
        </authorList>
    </citation>
    <scope>NUCLEOTIDE SEQUENCE [LARGE SCALE GENOMIC DNA]</scope>
    <source>
        <strain evidence="1 2">232.1</strain>
    </source>
</reference>
<name>V7IBH2_9CLOT</name>
<dbReference type="Proteomes" id="UP000017747">
    <property type="component" value="Unassembled WGS sequence"/>
</dbReference>
<evidence type="ECO:0000313" key="2">
    <source>
        <dbReference type="Proteomes" id="UP000017747"/>
    </source>
</evidence>
<evidence type="ECO:0000313" key="1">
    <source>
        <dbReference type="EMBL" id="ETA82217.1"/>
    </source>
</evidence>
<organism evidence="1 2">
    <name type="scientific">Youngiibacter fragilis 232.1</name>
    <dbReference type="NCBI Taxonomy" id="994573"/>
    <lineage>
        <taxon>Bacteria</taxon>
        <taxon>Bacillati</taxon>
        <taxon>Bacillota</taxon>
        <taxon>Clostridia</taxon>
        <taxon>Eubacteriales</taxon>
        <taxon>Clostridiaceae</taxon>
        <taxon>Youngiibacter</taxon>
    </lineage>
</organism>
<protein>
    <submittedName>
        <fullName evidence="1">Uncharacterized protein</fullName>
    </submittedName>
</protein>
<keyword evidence="2" id="KW-1185">Reference proteome</keyword>
<comment type="caution">
    <text evidence="1">The sequence shown here is derived from an EMBL/GenBank/DDBJ whole genome shotgun (WGS) entry which is preliminary data.</text>
</comment>
<proteinExistence type="predicted"/>